<evidence type="ECO:0000313" key="2">
    <source>
        <dbReference type="EMBL" id="ODA90311.1"/>
    </source>
</evidence>
<dbReference type="PANTHER" id="PTHR34202">
    <property type="entry name" value="UPF0548 PROTEIN"/>
    <property type="match status" value="1"/>
</dbReference>
<dbReference type="InterPro" id="IPR018960">
    <property type="entry name" value="DUF1990"/>
</dbReference>
<proteinExistence type="predicted"/>
<evidence type="ECO:0000313" key="3">
    <source>
        <dbReference type="Proteomes" id="UP000094426"/>
    </source>
</evidence>
<dbReference type="AlphaFoldDB" id="A0A1E2SKR5"/>
<accession>A0A1E2SKR5</accession>
<protein>
    <recommendedName>
        <fullName evidence="1">DUF1990 domain-containing protein</fullName>
    </recommendedName>
</protein>
<reference evidence="2 3" key="1">
    <citation type="submission" date="2015-11" db="EMBL/GenBank/DDBJ databases">
        <authorList>
            <person name="Zhang Y."/>
            <person name="Guo Z."/>
        </authorList>
    </citation>
    <scope>NUCLEOTIDE SEQUENCE [LARGE SCALE GENOMIC DNA]</scope>
    <source>
        <strain evidence="3">gdw1</strain>
    </source>
</reference>
<comment type="caution">
    <text evidence="2">The sequence shown here is derived from an EMBL/GenBank/DDBJ whole genome shotgun (WGS) entry which is preliminary data.</text>
</comment>
<sequence>MQRSPLSDQPVTYAAVGATQAADLMFYPPRGYKPLERQVRLGSGEERFESAAKALMTWGVQRGSGIQITEVDEGTGIQYEGIEYNPDGSPRGMREPRVSQDVFADGGSPFIRNGMSAVLRVQVGPFHFSAPVRVVAVVDEPNRRGFAYGTLKGHPESGEELFLVEFREDGTVWFVLRALSRPSNALFWIASPLLGAMQRRFTARYLRSLLPARAG</sequence>
<organism evidence="2 3">
    <name type="scientific">Leifsonia xyli subsp. xyli</name>
    <dbReference type="NCBI Taxonomy" id="59736"/>
    <lineage>
        <taxon>Bacteria</taxon>
        <taxon>Bacillati</taxon>
        <taxon>Actinomycetota</taxon>
        <taxon>Actinomycetes</taxon>
        <taxon>Micrococcales</taxon>
        <taxon>Microbacteriaceae</taxon>
        <taxon>Leifsonia</taxon>
    </lineage>
</organism>
<dbReference type="PANTHER" id="PTHR34202:SF1">
    <property type="entry name" value="UPF0548 PROTEIN"/>
    <property type="match status" value="1"/>
</dbReference>
<dbReference type="Proteomes" id="UP000094426">
    <property type="component" value="Unassembled WGS sequence"/>
</dbReference>
<feature type="domain" description="DUF1990" evidence="1">
    <location>
        <begin position="12"/>
        <end position="72"/>
    </location>
</feature>
<dbReference type="InterPro" id="IPR014457">
    <property type="entry name" value="UCP010260"/>
</dbReference>
<dbReference type="PIRSF" id="PIRSF010260">
    <property type="entry name" value="UCP010260"/>
    <property type="match status" value="1"/>
</dbReference>
<dbReference type="RefSeq" id="WP_041767583.1">
    <property type="nucleotide sequence ID" value="NZ_LNZG01000014.1"/>
</dbReference>
<feature type="domain" description="DUF1990" evidence="1">
    <location>
        <begin position="109"/>
        <end position="207"/>
    </location>
</feature>
<dbReference type="EMBL" id="LNZG01000014">
    <property type="protein sequence ID" value="ODA90311.1"/>
    <property type="molecule type" value="Genomic_DNA"/>
</dbReference>
<dbReference type="Pfam" id="PF09348">
    <property type="entry name" value="DUF1990"/>
    <property type="match status" value="2"/>
</dbReference>
<name>A0A1E2SKR5_LEIXY</name>
<dbReference type="OrthoDB" id="120660at2"/>
<gene>
    <name evidence="2" type="ORF">ATY41_10420</name>
</gene>
<evidence type="ECO:0000259" key="1">
    <source>
        <dbReference type="Pfam" id="PF09348"/>
    </source>
</evidence>